<protein>
    <recommendedName>
        <fullName evidence="4">PNPLA domain-containing protein</fullName>
    </recommendedName>
</protein>
<dbReference type="GO" id="GO:0016020">
    <property type="term" value="C:membrane"/>
    <property type="evidence" value="ECO:0007669"/>
    <property type="project" value="TreeGrafter"/>
</dbReference>
<dbReference type="SUPFAM" id="SSF52151">
    <property type="entry name" value="FabD/lysophospholipase-like"/>
    <property type="match status" value="1"/>
</dbReference>
<evidence type="ECO:0000256" key="1">
    <source>
        <dbReference type="SAM" id="MobiDB-lite"/>
    </source>
</evidence>
<feature type="region of interest" description="Disordered" evidence="1">
    <location>
        <begin position="454"/>
        <end position="476"/>
    </location>
</feature>
<evidence type="ECO:0000313" key="2">
    <source>
        <dbReference type="EMBL" id="KAH0545344.1"/>
    </source>
</evidence>
<comment type="caution">
    <text evidence="2">The sequence shown here is derived from an EMBL/GenBank/DDBJ whole genome shotgun (WGS) entry which is preliminary data.</text>
</comment>
<name>A0A9P8I8P5_9PEZI</name>
<dbReference type="Gene3D" id="3.40.1090.10">
    <property type="entry name" value="Cytosolic phospholipase A2 catalytic domain"/>
    <property type="match status" value="1"/>
</dbReference>
<dbReference type="PANTHER" id="PTHR24185:SF8">
    <property type="entry name" value="PNPLA DOMAIN-CONTAINING PROTEIN"/>
    <property type="match status" value="1"/>
</dbReference>
<dbReference type="AlphaFoldDB" id="A0A9P8I8P5"/>
<organism evidence="2 3">
    <name type="scientific">Glutinoglossum americanum</name>
    <dbReference type="NCBI Taxonomy" id="1670608"/>
    <lineage>
        <taxon>Eukaryota</taxon>
        <taxon>Fungi</taxon>
        <taxon>Dikarya</taxon>
        <taxon>Ascomycota</taxon>
        <taxon>Pezizomycotina</taxon>
        <taxon>Geoglossomycetes</taxon>
        <taxon>Geoglossales</taxon>
        <taxon>Geoglossaceae</taxon>
        <taxon>Glutinoglossum</taxon>
    </lineage>
</organism>
<dbReference type="GO" id="GO:0019369">
    <property type="term" value="P:arachidonate metabolic process"/>
    <property type="evidence" value="ECO:0007669"/>
    <property type="project" value="TreeGrafter"/>
</dbReference>
<evidence type="ECO:0000313" key="3">
    <source>
        <dbReference type="Proteomes" id="UP000698800"/>
    </source>
</evidence>
<reference evidence="2" key="1">
    <citation type="submission" date="2021-03" db="EMBL/GenBank/DDBJ databases">
        <title>Comparative genomics and phylogenomic investigation of the class Geoglossomycetes provide insights into ecological specialization and systematics.</title>
        <authorList>
            <person name="Melie T."/>
            <person name="Pirro S."/>
            <person name="Miller A.N."/>
            <person name="Quandt A."/>
        </authorList>
    </citation>
    <scope>NUCLEOTIDE SEQUENCE</scope>
    <source>
        <strain evidence="2">GBOQ0MN5Z8</strain>
    </source>
</reference>
<evidence type="ECO:0008006" key="4">
    <source>
        <dbReference type="Google" id="ProtNLM"/>
    </source>
</evidence>
<gene>
    <name evidence="2" type="ORF">FGG08_000643</name>
</gene>
<dbReference type="EMBL" id="JAGHQL010000007">
    <property type="protein sequence ID" value="KAH0545344.1"/>
    <property type="molecule type" value="Genomic_DNA"/>
</dbReference>
<dbReference type="OrthoDB" id="5384553at2759"/>
<dbReference type="GO" id="GO:0047499">
    <property type="term" value="F:calcium-independent phospholipase A2 activity"/>
    <property type="evidence" value="ECO:0007669"/>
    <property type="project" value="TreeGrafter"/>
</dbReference>
<dbReference type="InterPro" id="IPR016035">
    <property type="entry name" value="Acyl_Trfase/lysoPLipase"/>
</dbReference>
<dbReference type="PANTHER" id="PTHR24185">
    <property type="entry name" value="CALCIUM-INDEPENDENT PHOSPHOLIPASE A2-GAMMA"/>
    <property type="match status" value="1"/>
</dbReference>
<proteinExistence type="predicted"/>
<accession>A0A9P8I8P5</accession>
<sequence length="791" mass="89469">MILFSIGSKDDHNKVHLRLVPGTMEARSPTFIADCELHNIMNFKRTIVGPVPGVIDQRSIRWLRNVPRGFDPNSLANLIYTKLISPFCTIICFFADDLGGTRATAKILASWLISLSNQSSDLPTPAYPRVLILKRSNDPNAAFDEKLATICFMQELRQETDLRNGSFRQRVNGQLTDSEFDSLLGQQFSDMRVLALPLHPGLLQEKSVRSQLGRLQARLLQESQDIQGHRRTAKVAFSANHFKAFVHSACDHFTTDILTPFSFVEASRVPNPVPRDLSSHLTIFLKHTPRKTLMSFTVPVIASALSLDSYPPDMHNFEPAQVFNKLYNKAFKNIQIDQYPHDLELFTQIRGEIENIFCQQVSANIEKSTDTATAHKAVLSQFQQWKTGSRCLSINGGSLQDIMSLKVLENELKLPMPIREHFDMGTGSGLGALLVLQIFCQEWSLDDCLDHSQATDTPENIPKSRFSQDSTSAGHEQSKYLQLSRFASRWREALPTSNQHSSSTIDSDLKSIFGKHKTLFECSANGTKIAVTATKSKDSLTCIFSNYNGVERKPRNHRLIRSEKLKDEMLIWQVSPKSSRGYQSKDLGTYNDLINLTLWEQDSIWSRVGKPPDIFICPGASIKGHENPTKNYSRQWLSRLQYNVKDTITSSLDGLLSSLFYIELIGTPLIDTVGFFCRAQIRSRLTPSQPAFMVLIERLRKVGARFYYDQKTVPCVNRQLYGETKRGIAFSRYIEFSAASLSDEIDVKIDGITEIGQSISNCPYMLQTLIEDQGLDCVFGHRDHKRRHLEV</sequence>
<keyword evidence="3" id="KW-1185">Reference proteome</keyword>
<feature type="compositionally biased region" description="Polar residues" evidence="1">
    <location>
        <begin position="465"/>
        <end position="476"/>
    </location>
</feature>
<dbReference type="Proteomes" id="UP000698800">
    <property type="component" value="Unassembled WGS sequence"/>
</dbReference>